<gene>
    <name evidence="2" type="ORF">B0J12DRAFT_561792</name>
</gene>
<accession>A0ABQ8GZ04</accession>
<dbReference type="InterPro" id="IPR051091">
    <property type="entry name" value="O-Glucosyltr/Glycosyltrsf_90"/>
</dbReference>
<proteinExistence type="predicted"/>
<sequence length="596" mass="69322">MSSRYRRLGLLAAAAFVAITLLLSIYRRRNRLPIHTSSYPSEWSSPDAAPTYPEYNATDHPIENLVQQARARYEQLLKTQSTSLHSATEEYHRRYKIKPPPKFDIWYEFASSRQLQLVDEFDTIHHNLLPFWGVEPQILRSRVRQILGNKDNALMGVSIRHRRIAKIEGGPEWQRDAIVGMVKSFVGHLPDMDVAFNLHDEPRVIVPHDDLVRLIARGRDNQAITVDAALDMENSFSPLPPADWAEIPDSPVTPFNTFAHQHTWTHSRLSCPPESPARNLEPETHDNVSAYAAGDLEFVTNHTAFSDICNSPSLSSSFGFFERPNAFSIVQELYPVFSQSKVSTFQDILFPSPWYWWGKVQYVESNDMPWHAKLDRLHWRGSTTGGFSRAHGWKHHHRQHVVERMNMAGEVSILSELENEPQQNSSRWMPKKASQSKYLDMIDVRFSHVGQCDPEDCEEQRKAFDIAEEEDQQEVWHSKHLLDMDGNAFSGRFYAFLQSKSVVYKISLFREWHVDWLQPWLHYVPLSLRGGEWTEVLRFMSEEDQGRMISRWLADSGRHFARHTLRNMDLEVWLFRVLLEYGRVVDDRREVIGYSI</sequence>
<dbReference type="PANTHER" id="PTHR12203:SF104">
    <property type="entry name" value="PROTEIN CAP1, PUTATIVE (AFU_ORTHOLOGUE AFUA_1G05595)-RELATED"/>
    <property type="match status" value="1"/>
</dbReference>
<evidence type="ECO:0000259" key="1">
    <source>
        <dbReference type="SMART" id="SM00672"/>
    </source>
</evidence>
<evidence type="ECO:0000313" key="3">
    <source>
        <dbReference type="Proteomes" id="UP000774617"/>
    </source>
</evidence>
<name>A0ABQ8GZ04_9PEZI</name>
<keyword evidence="3" id="KW-1185">Reference proteome</keyword>
<organism evidence="2 3">
    <name type="scientific">Macrophomina phaseolina</name>
    <dbReference type="NCBI Taxonomy" id="35725"/>
    <lineage>
        <taxon>Eukaryota</taxon>
        <taxon>Fungi</taxon>
        <taxon>Dikarya</taxon>
        <taxon>Ascomycota</taxon>
        <taxon>Pezizomycotina</taxon>
        <taxon>Dothideomycetes</taxon>
        <taxon>Dothideomycetes incertae sedis</taxon>
        <taxon>Botryosphaeriales</taxon>
        <taxon>Botryosphaeriaceae</taxon>
        <taxon>Macrophomina</taxon>
    </lineage>
</organism>
<dbReference type="SMART" id="SM00672">
    <property type="entry name" value="CAP10"/>
    <property type="match status" value="1"/>
</dbReference>
<dbReference type="PANTHER" id="PTHR12203">
    <property type="entry name" value="KDEL LYS-ASP-GLU-LEU CONTAINING - RELATED"/>
    <property type="match status" value="1"/>
</dbReference>
<feature type="domain" description="Glycosyl transferase CAP10" evidence="1">
    <location>
        <begin position="292"/>
        <end position="588"/>
    </location>
</feature>
<comment type="caution">
    <text evidence="2">The sequence shown here is derived from an EMBL/GenBank/DDBJ whole genome shotgun (WGS) entry which is preliminary data.</text>
</comment>
<dbReference type="EMBL" id="JAGTJR010000001">
    <property type="protein sequence ID" value="KAH7065622.1"/>
    <property type="molecule type" value="Genomic_DNA"/>
</dbReference>
<dbReference type="InterPro" id="IPR006598">
    <property type="entry name" value="CAP10"/>
</dbReference>
<dbReference type="Proteomes" id="UP000774617">
    <property type="component" value="Unassembled WGS sequence"/>
</dbReference>
<evidence type="ECO:0000313" key="2">
    <source>
        <dbReference type="EMBL" id="KAH7065622.1"/>
    </source>
</evidence>
<protein>
    <recommendedName>
        <fullName evidence="1">Glycosyl transferase CAP10 domain-containing protein</fullName>
    </recommendedName>
</protein>
<dbReference type="Pfam" id="PF05686">
    <property type="entry name" value="Glyco_transf_90"/>
    <property type="match status" value="1"/>
</dbReference>
<reference evidence="2 3" key="1">
    <citation type="journal article" date="2021" name="Nat. Commun.">
        <title>Genetic determinants of endophytism in the Arabidopsis root mycobiome.</title>
        <authorList>
            <person name="Mesny F."/>
            <person name="Miyauchi S."/>
            <person name="Thiergart T."/>
            <person name="Pickel B."/>
            <person name="Atanasova L."/>
            <person name="Karlsson M."/>
            <person name="Huettel B."/>
            <person name="Barry K.W."/>
            <person name="Haridas S."/>
            <person name="Chen C."/>
            <person name="Bauer D."/>
            <person name="Andreopoulos W."/>
            <person name="Pangilinan J."/>
            <person name="LaButti K."/>
            <person name="Riley R."/>
            <person name="Lipzen A."/>
            <person name="Clum A."/>
            <person name="Drula E."/>
            <person name="Henrissat B."/>
            <person name="Kohler A."/>
            <person name="Grigoriev I.V."/>
            <person name="Martin F.M."/>
            <person name="Hacquard S."/>
        </authorList>
    </citation>
    <scope>NUCLEOTIDE SEQUENCE [LARGE SCALE GENOMIC DNA]</scope>
    <source>
        <strain evidence="2 3">MPI-SDFR-AT-0080</strain>
    </source>
</reference>